<dbReference type="SUPFAM" id="SSF57716">
    <property type="entry name" value="Glucocorticoid receptor-like (DNA-binding domain)"/>
    <property type="match status" value="1"/>
</dbReference>
<gene>
    <name evidence="11" type="primary">rpsZ</name>
    <name evidence="11" type="synonym">rpsN</name>
    <name evidence="12" type="ORF">GTA51_00810</name>
</gene>
<dbReference type="NCBIfam" id="NF005974">
    <property type="entry name" value="PRK08061.1"/>
    <property type="match status" value="1"/>
</dbReference>
<evidence type="ECO:0000256" key="10">
    <source>
        <dbReference type="ARBA" id="ARBA00060857"/>
    </source>
</evidence>
<keyword evidence="7 11" id="KW-0687">Ribonucleoprotein</keyword>
<feature type="binding site" evidence="11">
    <location>
        <position position="27"/>
    </location>
    <ligand>
        <name>Zn(2+)</name>
        <dbReference type="ChEBI" id="CHEBI:29105"/>
    </ligand>
</feature>
<dbReference type="PANTHER" id="PTHR19836:SF19">
    <property type="entry name" value="SMALL RIBOSOMAL SUBUNIT PROTEIN US14M"/>
    <property type="match status" value="1"/>
</dbReference>
<dbReference type="PROSITE" id="PS00527">
    <property type="entry name" value="RIBOSOMAL_S14"/>
    <property type="match status" value="1"/>
</dbReference>
<evidence type="ECO:0000256" key="6">
    <source>
        <dbReference type="ARBA" id="ARBA00022980"/>
    </source>
</evidence>
<dbReference type="Proteomes" id="UP000482487">
    <property type="component" value="Unassembled WGS sequence"/>
</dbReference>
<keyword evidence="5 11" id="KW-0694">RNA-binding</keyword>
<dbReference type="GO" id="GO:0006412">
    <property type="term" value="P:translation"/>
    <property type="evidence" value="ECO:0007669"/>
    <property type="project" value="UniProtKB-UniRule"/>
</dbReference>
<comment type="caution">
    <text evidence="12">The sequence shown here is derived from an EMBL/GenBank/DDBJ whole genome shotgun (WGS) entry which is preliminary data.</text>
</comment>
<dbReference type="PANTHER" id="PTHR19836">
    <property type="entry name" value="30S RIBOSOMAL PROTEIN S14"/>
    <property type="match status" value="1"/>
</dbReference>
<dbReference type="InterPro" id="IPR001209">
    <property type="entry name" value="Ribosomal_uS14"/>
</dbReference>
<dbReference type="OrthoDB" id="9810484at2"/>
<keyword evidence="13" id="KW-1185">Reference proteome</keyword>
<dbReference type="InterPro" id="IPR023053">
    <property type="entry name" value="Ribosomal_uS14_bact"/>
</dbReference>
<feature type="binding site" evidence="11">
    <location>
        <position position="24"/>
    </location>
    <ligand>
        <name>Zn(2+)</name>
        <dbReference type="ChEBI" id="CHEBI:29105"/>
    </ligand>
</feature>
<dbReference type="HAMAP" id="MF_01364_B">
    <property type="entry name" value="Ribosomal_uS14_2_B"/>
    <property type="match status" value="1"/>
</dbReference>
<dbReference type="FunFam" id="4.10.830.10:FF:000001">
    <property type="entry name" value="30S ribosomal protein S14 type Z"/>
    <property type="match status" value="1"/>
</dbReference>
<dbReference type="GO" id="GO:0008270">
    <property type="term" value="F:zinc ion binding"/>
    <property type="evidence" value="ECO:0007669"/>
    <property type="project" value="UniProtKB-UniRule"/>
</dbReference>
<evidence type="ECO:0000256" key="5">
    <source>
        <dbReference type="ARBA" id="ARBA00022884"/>
    </source>
</evidence>
<evidence type="ECO:0000256" key="4">
    <source>
        <dbReference type="ARBA" id="ARBA00022833"/>
    </source>
</evidence>
<comment type="subunit">
    <text evidence="9 11">Part of the 30S ribosomal subunit. Contacts proteins S3 and S10.</text>
</comment>
<evidence type="ECO:0000256" key="11">
    <source>
        <dbReference type="HAMAP-Rule" id="MF_01364"/>
    </source>
</evidence>
<evidence type="ECO:0000256" key="1">
    <source>
        <dbReference type="ARBA" id="ARBA00003686"/>
    </source>
</evidence>
<dbReference type="InterPro" id="IPR043140">
    <property type="entry name" value="Ribosomal_uS14_sf"/>
</dbReference>
<dbReference type="AlphaFoldDB" id="A0A7C9ILB2"/>
<name>A0A7C9ILB2_9BACT</name>
<evidence type="ECO:0000313" key="13">
    <source>
        <dbReference type="Proteomes" id="UP000482487"/>
    </source>
</evidence>
<dbReference type="EMBL" id="WVUD01000001">
    <property type="protein sequence ID" value="MYL81679.1"/>
    <property type="molecule type" value="Genomic_DNA"/>
</dbReference>
<dbReference type="RefSeq" id="WP_075354031.1">
    <property type="nucleotide sequence ID" value="NZ_WVUD01000001.1"/>
</dbReference>
<dbReference type="GO" id="GO:0019843">
    <property type="term" value="F:rRNA binding"/>
    <property type="evidence" value="ECO:0007669"/>
    <property type="project" value="UniProtKB-UniRule"/>
</dbReference>
<evidence type="ECO:0000256" key="8">
    <source>
        <dbReference type="ARBA" id="ARBA00035167"/>
    </source>
</evidence>
<comment type="similarity">
    <text evidence="10 11">Belongs to the universal ribosomal protein uS14 family. Zinc-binding uS14 subfamily.</text>
</comment>
<dbReference type="Gene3D" id="4.10.830.10">
    <property type="entry name" value="30s Ribosomal Protein S14, Chain N"/>
    <property type="match status" value="1"/>
</dbReference>
<evidence type="ECO:0000313" key="12">
    <source>
        <dbReference type="EMBL" id="MYL81679.1"/>
    </source>
</evidence>
<protein>
    <recommendedName>
        <fullName evidence="8 11">Small ribosomal subunit protein uS14</fullName>
    </recommendedName>
</protein>
<keyword evidence="6 11" id="KW-0689">Ribosomal protein</keyword>
<evidence type="ECO:0000256" key="9">
    <source>
        <dbReference type="ARBA" id="ARBA00047110"/>
    </source>
</evidence>
<dbReference type="InterPro" id="IPR018271">
    <property type="entry name" value="Ribosomal_uS14_CS"/>
</dbReference>
<dbReference type="GO" id="GO:0015935">
    <property type="term" value="C:small ribosomal subunit"/>
    <property type="evidence" value="ECO:0007669"/>
    <property type="project" value="TreeGrafter"/>
</dbReference>
<feature type="binding site" evidence="11">
    <location>
        <position position="43"/>
    </location>
    <ligand>
        <name>Zn(2+)</name>
        <dbReference type="ChEBI" id="CHEBI:29105"/>
    </ligand>
</feature>
<keyword evidence="4 11" id="KW-0862">Zinc</keyword>
<dbReference type="GO" id="GO:0005737">
    <property type="term" value="C:cytoplasm"/>
    <property type="evidence" value="ECO:0007669"/>
    <property type="project" value="UniProtKB-ARBA"/>
</dbReference>
<reference evidence="12 13" key="1">
    <citation type="submission" date="2020-01" db="EMBL/GenBank/DDBJ databases">
        <title>Genome sequence of Desulfovibrio aerotolerans DSM 16695(T).</title>
        <authorList>
            <person name="Karnachuk O."/>
            <person name="Avakyan M."/>
            <person name="Mardanov A."/>
            <person name="Kadnikov V."/>
            <person name="Ravin N."/>
        </authorList>
    </citation>
    <scope>NUCLEOTIDE SEQUENCE [LARGE SCALE GENOMIC DNA]</scope>
    <source>
        <strain evidence="12 13">DSM 16695</strain>
    </source>
</reference>
<comment type="function">
    <text evidence="1 11">Binds 16S rRNA, required for the assembly of 30S particles and may also be responsible for determining the conformation of the 16S rRNA at the A site.</text>
</comment>
<keyword evidence="2 11" id="KW-0479">Metal-binding</keyword>
<proteinExistence type="inferred from homology"/>
<evidence type="ECO:0000256" key="3">
    <source>
        <dbReference type="ARBA" id="ARBA00022730"/>
    </source>
</evidence>
<evidence type="ECO:0000256" key="2">
    <source>
        <dbReference type="ARBA" id="ARBA00022723"/>
    </source>
</evidence>
<dbReference type="Pfam" id="PF00253">
    <property type="entry name" value="Ribosomal_S14"/>
    <property type="match status" value="1"/>
</dbReference>
<feature type="binding site" evidence="11">
    <location>
        <position position="40"/>
    </location>
    <ligand>
        <name>Zn(2+)</name>
        <dbReference type="ChEBI" id="CHEBI:29105"/>
    </ligand>
</feature>
<dbReference type="GO" id="GO:0003735">
    <property type="term" value="F:structural constituent of ribosome"/>
    <property type="evidence" value="ECO:0007669"/>
    <property type="project" value="InterPro"/>
</dbReference>
<accession>A0A7C9ILB2</accession>
<keyword evidence="3 11" id="KW-0699">rRNA-binding</keyword>
<evidence type="ECO:0000256" key="7">
    <source>
        <dbReference type="ARBA" id="ARBA00023274"/>
    </source>
</evidence>
<organism evidence="12 13">
    <name type="scientific">Solidesulfovibrio aerotolerans</name>
    <dbReference type="NCBI Taxonomy" id="295255"/>
    <lineage>
        <taxon>Bacteria</taxon>
        <taxon>Pseudomonadati</taxon>
        <taxon>Thermodesulfobacteriota</taxon>
        <taxon>Desulfovibrionia</taxon>
        <taxon>Desulfovibrionales</taxon>
        <taxon>Desulfovibrionaceae</taxon>
        <taxon>Solidesulfovibrio</taxon>
    </lineage>
</organism>
<sequence>MARKSLMVKASRKPKFSTRGYNRCPICGRPRAFLRKFGVCRICFRNMSLTGEMPGVRKSSW</sequence>
<comment type="cofactor">
    <cofactor evidence="11">
        <name>Zn(2+)</name>
        <dbReference type="ChEBI" id="CHEBI:29105"/>
    </cofactor>
    <text evidence="11">Binds 1 zinc ion per subunit.</text>
</comment>